<dbReference type="InterPro" id="IPR004045">
    <property type="entry name" value="Glutathione_S-Trfase_N"/>
</dbReference>
<dbReference type="EMBL" id="ML978066">
    <property type="protein sequence ID" value="KAF2020449.1"/>
    <property type="molecule type" value="Genomic_DNA"/>
</dbReference>
<dbReference type="InterPro" id="IPR040079">
    <property type="entry name" value="Glutathione_S-Trfase"/>
</dbReference>
<dbReference type="SUPFAM" id="SSF52833">
    <property type="entry name" value="Thioredoxin-like"/>
    <property type="match status" value="1"/>
</dbReference>
<dbReference type="CDD" id="cd03046">
    <property type="entry name" value="GST_N_GTT1_like"/>
    <property type="match status" value="1"/>
</dbReference>
<evidence type="ECO:0000259" key="2">
    <source>
        <dbReference type="PROSITE" id="PS50404"/>
    </source>
</evidence>
<proteinExistence type="inferred from homology"/>
<dbReference type="PANTHER" id="PTHR44051">
    <property type="entry name" value="GLUTATHIONE S-TRANSFERASE-RELATED"/>
    <property type="match status" value="1"/>
</dbReference>
<dbReference type="Gene3D" id="1.20.1050.10">
    <property type="match status" value="1"/>
</dbReference>
<accession>A0A6A5Y596</accession>
<feature type="domain" description="GST N-terminal" evidence="2">
    <location>
        <begin position="5"/>
        <end position="90"/>
    </location>
</feature>
<dbReference type="InterPro" id="IPR036249">
    <property type="entry name" value="Thioredoxin-like_sf"/>
</dbReference>
<comment type="similarity">
    <text evidence="1">Belongs to the GST superfamily.</text>
</comment>
<dbReference type="InterPro" id="IPR004046">
    <property type="entry name" value="GST_C"/>
</dbReference>
<dbReference type="SFLD" id="SFLDS00019">
    <property type="entry name" value="Glutathione_Transferase_(cytos"/>
    <property type="match status" value="1"/>
</dbReference>
<dbReference type="Proteomes" id="UP000799778">
    <property type="component" value="Unassembled WGS sequence"/>
</dbReference>
<dbReference type="SUPFAM" id="SSF47616">
    <property type="entry name" value="GST C-terminal domain-like"/>
    <property type="match status" value="1"/>
</dbReference>
<feature type="domain" description="GST C-terminal" evidence="3">
    <location>
        <begin position="96"/>
        <end position="218"/>
    </location>
</feature>
<protein>
    <submittedName>
        <fullName evidence="4">Glutathione S-transferase</fullName>
    </submittedName>
</protein>
<dbReference type="Pfam" id="PF00043">
    <property type="entry name" value="GST_C"/>
    <property type="match status" value="1"/>
</dbReference>
<evidence type="ECO:0000313" key="5">
    <source>
        <dbReference type="Proteomes" id="UP000799778"/>
    </source>
</evidence>
<sequence>MASQTPNLKVHHLRNGQGERIPFLLEELSLPYTLVPYTRSPLLAPPELKSLHPMGASPVLEDLTNPSAPLKLAESGAIVEYLINVHGGGKLALGPAHKDYADYLYWFHFSNANLQPGVFRRALVRGLAGEEDARFAAYDARLKGTLSFVDERLRGSKWLAGEEFTAADVMSMWCFTTMRTFEPFDLTGYEGILRWMREVAERPAYRRAMEKGDPELVVEELISAKGPQLFRDGMFSKAMQAPPKK</sequence>
<dbReference type="Gene3D" id="3.40.30.10">
    <property type="entry name" value="Glutaredoxin"/>
    <property type="match status" value="1"/>
</dbReference>
<dbReference type="AlphaFoldDB" id="A0A6A5Y596"/>
<evidence type="ECO:0000259" key="3">
    <source>
        <dbReference type="PROSITE" id="PS50405"/>
    </source>
</evidence>
<organism evidence="4 5">
    <name type="scientific">Aaosphaeria arxii CBS 175.79</name>
    <dbReference type="NCBI Taxonomy" id="1450172"/>
    <lineage>
        <taxon>Eukaryota</taxon>
        <taxon>Fungi</taxon>
        <taxon>Dikarya</taxon>
        <taxon>Ascomycota</taxon>
        <taxon>Pezizomycotina</taxon>
        <taxon>Dothideomycetes</taxon>
        <taxon>Pleosporomycetidae</taxon>
        <taxon>Pleosporales</taxon>
        <taxon>Pleosporales incertae sedis</taxon>
        <taxon>Aaosphaeria</taxon>
    </lineage>
</organism>
<name>A0A6A5Y596_9PLEO</name>
<dbReference type="InterPro" id="IPR036282">
    <property type="entry name" value="Glutathione-S-Trfase_C_sf"/>
</dbReference>
<dbReference type="SFLD" id="SFLDG01150">
    <property type="entry name" value="Main.1:_Beta-like"/>
    <property type="match status" value="1"/>
</dbReference>
<dbReference type="OrthoDB" id="2309723at2759"/>
<dbReference type="InterPro" id="IPR010987">
    <property type="entry name" value="Glutathione-S-Trfase_C-like"/>
</dbReference>
<dbReference type="GO" id="GO:0016740">
    <property type="term" value="F:transferase activity"/>
    <property type="evidence" value="ECO:0007669"/>
    <property type="project" value="UniProtKB-KW"/>
</dbReference>
<reference evidence="4" key="1">
    <citation type="journal article" date="2020" name="Stud. Mycol.">
        <title>101 Dothideomycetes genomes: a test case for predicting lifestyles and emergence of pathogens.</title>
        <authorList>
            <person name="Haridas S."/>
            <person name="Albert R."/>
            <person name="Binder M."/>
            <person name="Bloem J."/>
            <person name="Labutti K."/>
            <person name="Salamov A."/>
            <person name="Andreopoulos B."/>
            <person name="Baker S."/>
            <person name="Barry K."/>
            <person name="Bills G."/>
            <person name="Bluhm B."/>
            <person name="Cannon C."/>
            <person name="Castanera R."/>
            <person name="Culley D."/>
            <person name="Daum C."/>
            <person name="Ezra D."/>
            <person name="Gonzalez J."/>
            <person name="Henrissat B."/>
            <person name="Kuo A."/>
            <person name="Liang C."/>
            <person name="Lipzen A."/>
            <person name="Lutzoni F."/>
            <person name="Magnuson J."/>
            <person name="Mondo S."/>
            <person name="Nolan M."/>
            <person name="Ohm R."/>
            <person name="Pangilinan J."/>
            <person name="Park H.-J."/>
            <person name="Ramirez L."/>
            <person name="Alfaro M."/>
            <person name="Sun H."/>
            <person name="Tritt A."/>
            <person name="Yoshinaga Y."/>
            <person name="Zwiers L.-H."/>
            <person name="Turgeon B."/>
            <person name="Goodwin S."/>
            <person name="Spatafora J."/>
            <person name="Crous P."/>
            <person name="Grigoriev I."/>
        </authorList>
    </citation>
    <scope>NUCLEOTIDE SEQUENCE</scope>
    <source>
        <strain evidence="4">CBS 175.79</strain>
    </source>
</reference>
<evidence type="ECO:0000313" key="4">
    <source>
        <dbReference type="EMBL" id="KAF2020449.1"/>
    </source>
</evidence>
<dbReference type="RefSeq" id="XP_033388788.1">
    <property type="nucleotide sequence ID" value="XM_033526375.1"/>
</dbReference>
<dbReference type="PROSITE" id="PS50405">
    <property type="entry name" value="GST_CTER"/>
    <property type="match status" value="1"/>
</dbReference>
<keyword evidence="4" id="KW-0808">Transferase</keyword>
<gene>
    <name evidence="4" type="ORF">BU24DRAFT_416137</name>
</gene>
<dbReference type="PANTHER" id="PTHR44051:SF9">
    <property type="entry name" value="GLUTATHIONE S-TRANSFERASE 1"/>
    <property type="match status" value="1"/>
</dbReference>
<dbReference type="GeneID" id="54283772"/>
<dbReference type="SFLD" id="SFLDG00358">
    <property type="entry name" value="Main_(cytGST)"/>
    <property type="match status" value="1"/>
</dbReference>
<dbReference type="Pfam" id="PF13409">
    <property type="entry name" value="GST_N_2"/>
    <property type="match status" value="1"/>
</dbReference>
<keyword evidence="5" id="KW-1185">Reference proteome</keyword>
<evidence type="ECO:0000256" key="1">
    <source>
        <dbReference type="ARBA" id="ARBA00007409"/>
    </source>
</evidence>
<dbReference type="PROSITE" id="PS50404">
    <property type="entry name" value="GST_NTER"/>
    <property type="match status" value="1"/>
</dbReference>